<evidence type="ECO:0000256" key="1">
    <source>
        <dbReference type="SAM" id="MobiDB-lite"/>
    </source>
</evidence>
<organism evidence="4 5">
    <name type="scientific">Actinacidiphila acidipaludis</name>
    <dbReference type="NCBI Taxonomy" id="2873382"/>
    <lineage>
        <taxon>Bacteria</taxon>
        <taxon>Bacillati</taxon>
        <taxon>Actinomycetota</taxon>
        <taxon>Actinomycetes</taxon>
        <taxon>Kitasatosporales</taxon>
        <taxon>Streptomycetaceae</taxon>
        <taxon>Actinacidiphila</taxon>
    </lineage>
</organism>
<keyword evidence="3" id="KW-0732">Signal</keyword>
<reference evidence="4 5" key="1">
    <citation type="submission" date="2021-08" db="EMBL/GenBank/DDBJ databases">
        <title>WGS of actinomycetes from Thailand.</title>
        <authorList>
            <person name="Thawai C."/>
        </authorList>
    </citation>
    <scope>NUCLEOTIDE SEQUENCE [LARGE SCALE GENOMIC DNA]</scope>
    <source>
        <strain evidence="4 5">PLK6-54</strain>
    </source>
</reference>
<gene>
    <name evidence="4" type="ORF">K7862_14670</name>
</gene>
<keyword evidence="2" id="KW-0472">Membrane</keyword>
<dbReference type="RefSeq" id="WP_222963014.1">
    <property type="nucleotide sequence ID" value="NZ_JAINZZ010000015.1"/>
</dbReference>
<evidence type="ECO:0000256" key="3">
    <source>
        <dbReference type="SAM" id="SignalP"/>
    </source>
</evidence>
<feature type="compositionally biased region" description="Low complexity" evidence="1">
    <location>
        <begin position="319"/>
        <end position="359"/>
    </location>
</feature>
<evidence type="ECO:0008006" key="6">
    <source>
        <dbReference type="Google" id="ProtNLM"/>
    </source>
</evidence>
<evidence type="ECO:0000313" key="5">
    <source>
        <dbReference type="Proteomes" id="UP000778578"/>
    </source>
</evidence>
<dbReference type="EMBL" id="JAINZZ010000015">
    <property type="protein sequence ID" value="MBY8878873.1"/>
    <property type="molecule type" value="Genomic_DNA"/>
</dbReference>
<keyword evidence="2" id="KW-1133">Transmembrane helix</keyword>
<keyword evidence="5" id="KW-1185">Reference proteome</keyword>
<dbReference type="Proteomes" id="UP000778578">
    <property type="component" value="Unassembled WGS sequence"/>
</dbReference>
<evidence type="ECO:0000256" key="2">
    <source>
        <dbReference type="SAM" id="Phobius"/>
    </source>
</evidence>
<accession>A0ABS7Q6U8</accession>
<feature type="signal peptide" evidence="3">
    <location>
        <begin position="1"/>
        <end position="32"/>
    </location>
</feature>
<keyword evidence="2" id="KW-0812">Transmembrane</keyword>
<sequence>MSAKSVRRLSVAATAVVAAAVCGTLLAPAAHAASDEPLAVVLSDVSHNAVARGQGSQTLTLTVTNTTGTAQDYASSVFGIPDGPSPILGSQILLQAAPVTAPATDVTLGQEDASALVTLAPHGGKPFAPFSVPAHGSMSWKITFGFAKDYPSNDDGITLAFDTGHGSKSVHVDLPPAQADGKLTGALGAKATVAPGRPGRTSYDVADSAGGAFQSPLRTLVTVADAPKGMKLQVLTNGTWTDAPSLSPWEWTLPQIATGFKGGDKHHYDLRFTVPNGQGDGKARDLHLNMTTGMTEGNRAPIVDLDGVLRYDPTPVVTATAGPSPSASSSAAATPAPSASTTVAASTDAPATDAPSTDTGSGRQLAKTGSGNAGLLAGLAALFAAAGALVMASVARRRRNAA</sequence>
<protein>
    <recommendedName>
        <fullName evidence="6">Gram-positive cocci surface proteins LPxTG domain-containing protein</fullName>
    </recommendedName>
</protein>
<feature type="transmembrane region" description="Helical" evidence="2">
    <location>
        <begin position="373"/>
        <end position="395"/>
    </location>
</feature>
<dbReference type="InterPro" id="IPR006311">
    <property type="entry name" value="TAT_signal"/>
</dbReference>
<name>A0ABS7Q6U8_9ACTN</name>
<comment type="caution">
    <text evidence="4">The sequence shown here is derived from an EMBL/GenBank/DDBJ whole genome shotgun (WGS) entry which is preliminary data.</text>
</comment>
<proteinExistence type="predicted"/>
<feature type="region of interest" description="Disordered" evidence="1">
    <location>
        <begin position="319"/>
        <end position="367"/>
    </location>
</feature>
<evidence type="ECO:0000313" key="4">
    <source>
        <dbReference type="EMBL" id="MBY8878873.1"/>
    </source>
</evidence>
<feature type="chain" id="PRO_5047173740" description="Gram-positive cocci surface proteins LPxTG domain-containing protein" evidence="3">
    <location>
        <begin position="33"/>
        <end position="402"/>
    </location>
</feature>
<dbReference type="PROSITE" id="PS51318">
    <property type="entry name" value="TAT"/>
    <property type="match status" value="1"/>
</dbReference>